<sequence>MFRIGDKIVHPMHGAGIVDQIVTRKVNGVLRDYYSLKLPLGDMLVMIPTESCGEIGVRSILSGDETERVLGKIPDLQVEMDTNWNHRYRENMERLKSGDLLEVAKVAKGLMLRDARRGLSTGERKMLHSARQILISEIGLAQSISYQEAEDRMDRALHS</sequence>
<evidence type="ECO:0000259" key="1">
    <source>
        <dbReference type="SMART" id="SM01058"/>
    </source>
</evidence>
<dbReference type="GO" id="GO:0009303">
    <property type="term" value="P:rRNA transcription"/>
    <property type="evidence" value="ECO:0007669"/>
    <property type="project" value="TreeGrafter"/>
</dbReference>
<dbReference type="InterPro" id="IPR036101">
    <property type="entry name" value="CarD-like/TRCF_RID_sf"/>
</dbReference>
<protein>
    <submittedName>
        <fullName evidence="2">CarD family transcriptional regulator</fullName>
    </submittedName>
</protein>
<dbReference type="Gene3D" id="1.20.58.1290">
    <property type="entry name" value="CarD-like, C-terminal domain"/>
    <property type="match status" value="1"/>
</dbReference>
<dbReference type="SUPFAM" id="SSF141259">
    <property type="entry name" value="CarD-like"/>
    <property type="match status" value="1"/>
</dbReference>
<reference evidence="2 3" key="1">
    <citation type="submission" date="2018-07" db="EMBL/GenBank/DDBJ databases">
        <title>GABA Modulating Bacteria of the Human Gut Microbiota.</title>
        <authorList>
            <person name="Strandwitz P."/>
            <person name="Kim K.H."/>
            <person name="Terekhova D."/>
            <person name="Liu J.K."/>
            <person name="Sharma A."/>
            <person name="Levering J."/>
            <person name="Mcdonald D."/>
            <person name="Dietrich D."/>
            <person name="Ramadhar T.R."/>
            <person name="Lekbua A."/>
            <person name="Mroue N."/>
            <person name="Liston C."/>
            <person name="Stewart E.J."/>
            <person name="Dubin M.J."/>
            <person name="Zengler K."/>
            <person name="Knight R."/>
            <person name="Gilbert J.A."/>
            <person name="Clardy J."/>
            <person name="Lewis K."/>
        </authorList>
    </citation>
    <scope>NUCLEOTIDE SEQUENCE [LARGE SCALE GENOMIC DNA]</scope>
    <source>
        <strain evidence="2 3">KLE1738</strain>
    </source>
</reference>
<dbReference type="RefSeq" id="WP_021920741.1">
    <property type="nucleotide sequence ID" value="NZ_CAKXKJ010000001.1"/>
</dbReference>
<dbReference type="Proteomes" id="UP000260649">
    <property type="component" value="Unassembled WGS sequence"/>
</dbReference>
<proteinExistence type="predicted"/>
<dbReference type="AlphaFoldDB" id="A0A3E2B4Z3"/>
<dbReference type="InterPro" id="IPR052531">
    <property type="entry name" value="CarD-like_regulator"/>
</dbReference>
<evidence type="ECO:0000313" key="2">
    <source>
        <dbReference type="EMBL" id="RFT07102.1"/>
    </source>
</evidence>
<name>A0A3E2B4Z3_9FIRM</name>
<dbReference type="PANTHER" id="PTHR38447:SF1">
    <property type="entry name" value="RNA POLYMERASE-BINDING TRANSCRIPTION FACTOR CARD"/>
    <property type="match status" value="1"/>
</dbReference>
<organism evidence="2 3">
    <name type="scientific">Evtepia gabavorous</name>
    <dbReference type="NCBI Taxonomy" id="2211183"/>
    <lineage>
        <taxon>Bacteria</taxon>
        <taxon>Bacillati</taxon>
        <taxon>Bacillota</taxon>
        <taxon>Clostridia</taxon>
        <taxon>Eubacteriales</taxon>
        <taxon>Evtepia</taxon>
    </lineage>
</organism>
<dbReference type="SMART" id="SM01058">
    <property type="entry name" value="CarD_TRCF"/>
    <property type="match status" value="1"/>
</dbReference>
<dbReference type="PANTHER" id="PTHR38447">
    <property type="entry name" value="TRANSCRIPTION FACTOR YDEB-RELATED"/>
    <property type="match status" value="1"/>
</dbReference>
<accession>A0A3E2B4Z3</accession>
<dbReference type="Gene3D" id="2.40.10.170">
    <property type="match status" value="1"/>
</dbReference>
<keyword evidence="3" id="KW-1185">Reference proteome</keyword>
<dbReference type="Pfam" id="PF21095">
    <property type="entry name" value="CarD_C"/>
    <property type="match status" value="1"/>
</dbReference>
<evidence type="ECO:0000313" key="3">
    <source>
        <dbReference type="Proteomes" id="UP000260649"/>
    </source>
</evidence>
<feature type="domain" description="CarD-like/TRCF RNAP-interacting" evidence="1">
    <location>
        <begin position="1"/>
        <end position="111"/>
    </location>
</feature>
<dbReference type="InterPro" id="IPR003711">
    <property type="entry name" value="CarD-like/TRCF_RID"/>
</dbReference>
<dbReference type="EMBL" id="QQRQ01000004">
    <property type="protein sequence ID" value="RFT07102.1"/>
    <property type="molecule type" value="Genomic_DNA"/>
</dbReference>
<dbReference type="GeneID" id="97994845"/>
<comment type="caution">
    <text evidence="2">The sequence shown here is derived from an EMBL/GenBank/DDBJ whole genome shotgun (WGS) entry which is preliminary data.</text>
</comment>
<dbReference type="Pfam" id="PF02559">
    <property type="entry name" value="CarD_TRCF_RID"/>
    <property type="match status" value="1"/>
</dbReference>
<dbReference type="InterPro" id="IPR048792">
    <property type="entry name" value="CarD_C"/>
</dbReference>
<gene>
    <name evidence="2" type="ORF">DV520_03695</name>
</gene>
<dbReference type="OrthoDB" id="9786074at2"/>
<dbReference type="InterPro" id="IPR042215">
    <property type="entry name" value="CarD-like_C"/>
</dbReference>